<keyword evidence="1" id="KW-0677">Repeat</keyword>
<dbReference type="InterPro" id="IPR055414">
    <property type="entry name" value="LRR_R13L4/SHOC2-like"/>
</dbReference>
<evidence type="ECO:0000313" key="3">
    <source>
        <dbReference type="EMBL" id="KAK4717518.1"/>
    </source>
</evidence>
<comment type="caution">
    <text evidence="3">The sequence shown here is derived from an EMBL/GenBank/DDBJ whole genome shotgun (WGS) entry which is preliminary data.</text>
</comment>
<dbReference type="SUPFAM" id="SSF52058">
    <property type="entry name" value="L domain-like"/>
    <property type="match status" value="1"/>
</dbReference>
<dbReference type="EMBL" id="JAWPEI010000008">
    <property type="protein sequence ID" value="KAK4717518.1"/>
    <property type="molecule type" value="Genomic_DNA"/>
</dbReference>
<organism evidence="3 4">
    <name type="scientific">Solanum pinnatisectum</name>
    <name type="common">tansyleaf nightshade</name>
    <dbReference type="NCBI Taxonomy" id="50273"/>
    <lineage>
        <taxon>Eukaryota</taxon>
        <taxon>Viridiplantae</taxon>
        <taxon>Streptophyta</taxon>
        <taxon>Embryophyta</taxon>
        <taxon>Tracheophyta</taxon>
        <taxon>Spermatophyta</taxon>
        <taxon>Magnoliopsida</taxon>
        <taxon>eudicotyledons</taxon>
        <taxon>Gunneridae</taxon>
        <taxon>Pentapetalae</taxon>
        <taxon>asterids</taxon>
        <taxon>lamiids</taxon>
        <taxon>Solanales</taxon>
        <taxon>Solanaceae</taxon>
        <taxon>Solanoideae</taxon>
        <taxon>Solaneae</taxon>
        <taxon>Solanum</taxon>
    </lineage>
</organism>
<sequence>MLNHLRFLFIGTQVESLPLSFSNLWNLESLSVNNEGSTLVLLPRIWDLVKLRLLAMSACSFFDMDADESILIAEDTKFEKLRLLVKLMLSYSKDTEDIFKRLPNLQVLHSNTNASGCSAAINRPWYLHFPLSLKKLLLHAFPLTSDSLSTIARLPNLEELTLYRTIIHGEEWNMGEEDTFENLKFLELHEVTLAKWEVGEESFPVLEKLKLQGCCKLEEIPPSFGDIYALKIIKLVESPQLEDSAMKIKEYAEDMRGVDELQIII</sequence>
<protein>
    <recommendedName>
        <fullName evidence="2">Disease resistance R13L4/SHOC-2-like LRR domain-containing protein</fullName>
    </recommendedName>
</protein>
<reference evidence="3 4" key="1">
    <citation type="submission" date="2023-10" db="EMBL/GenBank/DDBJ databases">
        <title>Genome-Wide Identification Analysis in wild type Solanum Pinnatisectum Reveals Some Genes Defensing Phytophthora Infestans.</title>
        <authorList>
            <person name="Sun C."/>
        </authorList>
    </citation>
    <scope>NUCLEOTIDE SEQUENCE [LARGE SCALE GENOMIC DNA]</scope>
    <source>
        <strain evidence="3">LQN</strain>
        <tissue evidence="3">Leaf</tissue>
    </source>
</reference>
<evidence type="ECO:0000259" key="2">
    <source>
        <dbReference type="Pfam" id="PF23598"/>
    </source>
</evidence>
<accession>A0AAV9KVZ1</accession>
<keyword evidence="4" id="KW-1185">Reference proteome</keyword>
<evidence type="ECO:0000313" key="4">
    <source>
        <dbReference type="Proteomes" id="UP001311915"/>
    </source>
</evidence>
<evidence type="ECO:0000256" key="1">
    <source>
        <dbReference type="ARBA" id="ARBA00022737"/>
    </source>
</evidence>
<dbReference type="Pfam" id="PF23598">
    <property type="entry name" value="LRR_14"/>
    <property type="match status" value="1"/>
</dbReference>
<gene>
    <name evidence="3" type="ORF">R3W88_015856</name>
</gene>
<dbReference type="InterPro" id="IPR032675">
    <property type="entry name" value="LRR_dom_sf"/>
</dbReference>
<proteinExistence type="predicted"/>
<feature type="domain" description="Disease resistance R13L4/SHOC-2-like LRR" evidence="2">
    <location>
        <begin position="2"/>
        <end position="220"/>
    </location>
</feature>
<name>A0AAV9KVZ1_9SOLN</name>
<dbReference type="Proteomes" id="UP001311915">
    <property type="component" value="Unassembled WGS sequence"/>
</dbReference>
<dbReference type="AlphaFoldDB" id="A0AAV9KVZ1"/>
<dbReference type="PANTHER" id="PTHR15140">
    <property type="entry name" value="TUBULIN-SPECIFIC CHAPERONE E"/>
    <property type="match status" value="1"/>
</dbReference>
<dbReference type="Gene3D" id="3.80.10.10">
    <property type="entry name" value="Ribonuclease Inhibitor"/>
    <property type="match status" value="1"/>
</dbReference>
<dbReference type="PANTHER" id="PTHR15140:SF52">
    <property type="entry name" value="LATE BLIGHT RESISTANCE PROTEIN HOMOLOG R1A-4"/>
    <property type="match status" value="1"/>
</dbReference>